<dbReference type="Gene3D" id="2.60.200.60">
    <property type="match status" value="2"/>
</dbReference>
<dbReference type="Pfam" id="PF05488">
    <property type="entry name" value="PAAR_motif"/>
    <property type="match status" value="1"/>
</dbReference>
<dbReference type="EMBL" id="FOXK01000008">
    <property type="protein sequence ID" value="SFQ12133.1"/>
    <property type="molecule type" value="Genomic_DNA"/>
</dbReference>
<name>A0A1I5VXK5_9GAMM</name>
<reference evidence="3" key="1">
    <citation type="submission" date="2016-10" db="EMBL/GenBank/DDBJ databases">
        <authorList>
            <person name="Varghese N."/>
            <person name="Submissions S."/>
        </authorList>
    </citation>
    <scope>NUCLEOTIDE SEQUENCE [LARGE SCALE GENOMIC DNA]</scope>
    <source>
        <strain evidence="3">JCM 15604</strain>
    </source>
</reference>
<evidence type="ECO:0000313" key="2">
    <source>
        <dbReference type="EMBL" id="SFQ12133.1"/>
    </source>
</evidence>
<dbReference type="AlphaFoldDB" id="A0A1I5VXK5"/>
<feature type="region of interest" description="Disordered" evidence="1">
    <location>
        <begin position="1"/>
        <end position="22"/>
    </location>
</feature>
<dbReference type="CDD" id="cd14743">
    <property type="entry name" value="PAAR_CT_1"/>
    <property type="match status" value="1"/>
</dbReference>
<gene>
    <name evidence="2" type="ORF">SAMN05216177_1087</name>
</gene>
<dbReference type="Proteomes" id="UP000182025">
    <property type="component" value="Unassembled WGS sequence"/>
</dbReference>
<evidence type="ECO:0000256" key="1">
    <source>
        <dbReference type="SAM" id="MobiDB-lite"/>
    </source>
</evidence>
<protein>
    <submittedName>
        <fullName evidence="2">Zn-binding Pro-Ala-Ala-Arg (PAAR) domain-containing protein, incolved in TypeVI secretion</fullName>
    </submittedName>
</protein>
<keyword evidence="3" id="KW-1185">Reference proteome</keyword>
<proteinExistence type="predicted"/>
<organism evidence="2 3">
    <name type="scientific">Ectopseudomonas toyotomiensis</name>
    <dbReference type="NCBI Taxonomy" id="554344"/>
    <lineage>
        <taxon>Bacteria</taxon>
        <taxon>Pseudomonadati</taxon>
        <taxon>Pseudomonadota</taxon>
        <taxon>Gammaproteobacteria</taxon>
        <taxon>Pseudomonadales</taxon>
        <taxon>Pseudomonadaceae</taxon>
        <taxon>Ectopseudomonas</taxon>
    </lineage>
</organism>
<dbReference type="OrthoDB" id="6686920at2"/>
<evidence type="ECO:0000313" key="3">
    <source>
        <dbReference type="Proteomes" id="UP000182025"/>
    </source>
</evidence>
<sequence>MSGKPAARLSDPTACPIPGHGTNPIVSGSADVLFDGLSAARLSDTSACGSAIASNVSPTVFINGLNAATLGSVGGHGNTIIAGSGTVIIGNSGGGAPFTPVAPLNIQAAFSDRFQLIDKRSGKPIANRDYAVRHEDGRIEYGQSDQQGFTSLIINSSRAEQVEIYVEN</sequence>
<dbReference type="InterPro" id="IPR008727">
    <property type="entry name" value="PAAR_motif"/>
</dbReference>
<dbReference type="RefSeq" id="WP_074916783.1">
    <property type="nucleotide sequence ID" value="NZ_FOXK01000008.1"/>
</dbReference>
<accession>A0A1I5VXK5</accession>